<dbReference type="Gene3D" id="3.40.50.1000">
    <property type="entry name" value="HAD superfamily/HAD-like"/>
    <property type="match status" value="1"/>
</dbReference>
<comment type="caution">
    <text evidence="3">Lacks conserved residue(s) required for the propagation of feature annotation.</text>
</comment>
<evidence type="ECO:0000313" key="9">
    <source>
        <dbReference type="Proteomes" id="UP001146120"/>
    </source>
</evidence>
<dbReference type="SUPFAM" id="SSF51206">
    <property type="entry name" value="cAMP-binding domain-like"/>
    <property type="match status" value="2"/>
</dbReference>
<reference evidence="8" key="2">
    <citation type="journal article" date="2023" name="Microbiol Resour">
        <title>Decontamination and Annotation of the Draft Genome Sequence of the Oomycete Lagenidium giganteum ARSEF 373.</title>
        <authorList>
            <person name="Morgan W.R."/>
            <person name="Tartar A."/>
        </authorList>
    </citation>
    <scope>NUCLEOTIDE SEQUENCE</scope>
    <source>
        <strain evidence="8">ARSEF 373</strain>
    </source>
</reference>
<feature type="domain" description="Response regulatory" evidence="7">
    <location>
        <begin position="933"/>
        <end position="1055"/>
    </location>
</feature>
<dbReference type="Proteomes" id="UP001146120">
    <property type="component" value="Unassembled WGS sequence"/>
</dbReference>
<dbReference type="InterPro" id="IPR013830">
    <property type="entry name" value="SGNH_hydro"/>
</dbReference>
<evidence type="ECO:0000256" key="3">
    <source>
        <dbReference type="PROSITE-ProRule" id="PRU00169"/>
    </source>
</evidence>
<dbReference type="SMART" id="SM00028">
    <property type="entry name" value="TPR"/>
    <property type="match status" value="4"/>
</dbReference>
<evidence type="ECO:0000256" key="1">
    <source>
        <dbReference type="ARBA" id="ARBA00004651"/>
    </source>
</evidence>
<dbReference type="Gene3D" id="3.40.1110.10">
    <property type="entry name" value="Calcium-transporting ATPase, cytoplasmic domain N"/>
    <property type="match status" value="1"/>
</dbReference>
<dbReference type="GO" id="GO:0000160">
    <property type="term" value="P:phosphorelay signal transduction system"/>
    <property type="evidence" value="ECO:0007669"/>
    <property type="project" value="InterPro"/>
</dbReference>
<dbReference type="InterPro" id="IPR011006">
    <property type="entry name" value="CheY-like_superfamily"/>
</dbReference>
<dbReference type="Pfam" id="PF13246">
    <property type="entry name" value="Cation_ATPase"/>
    <property type="match status" value="1"/>
</dbReference>
<evidence type="ECO:0000256" key="5">
    <source>
        <dbReference type="SAM" id="MobiDB-lite"/>
    </source>
</evidence>
<dbReference type="PROSITE" id="PS50042">
    <property type="entry name" value="CNMP_BINDING_3"/>
    <property type="match status" value="2"/>
</dbReference>
<feature type="compositionally biased region" description="Polar residues" evidence="5">
    <location>
        <begin position="852"/>
        <end position="868"/>
    </location>
</feature>
<evidence type="ECO:0000313" key="8">
    <source>
        <dbReference type="EMBL" id="DAZ95625.1"/>
    </source>
</evidence>
<feature type="domain" description="Cyclic nucleotide-binding" evidence="6">
    <location>
        <begin position="1594"/>
        <end position="1638"/>
    </location>
</feature>
<protein>
    <submittedName>
        <fullName evidence="8">Uncharacterized protein</fullName>
    </submittedName>
</protein>
<feature type="region of interest" description="Disordered" evidence="5">
    <location>
        <begin position="837"/>
        <end position="876"/>
    </location>
</feature>
<comment type="subcellular location">
    <subcellularLocation>
        <location evidence="1">Cell membrane</location>
        <topology evidence="1">Multi-pass membrane protein</topology>
    </subcellularLocation>
</comment>
<accession>A0AAV2YNF6</accession>
<dbReference type="GO" id="GO:1990573">
    <property type="term" value="P:potassium ion import across plasma membrane"/>
    <property type="evidence" value="ECO:0007669"/>
    <property type="project" value="TreeGrafter"/>
</dbReference>
<dbReference type="InterPro" id="IPR014710">
    <property type="entry name" value="RmlC-like_jellyroll"/>
</dbReference>
<dbReference type="GO" id="GO:0005391">
    <property type="term" value="F:P-type sodium:potassium-exchanging transporter activity"/>
    <property type="evidence" value="ECO:0007669"/>
    <property type="project" value="TreeGrafter"/>
</dbReference>
<keyword evidence="2" id="KW-0472">Membrane</keyword>
<dbReference type="GO" id="GO:0052689">
    <property type="term" value="F:carboxylic ester hydrolase activity"/>
    <property type="evidence" value="ECO:0007669"/>
    <property type="project" value="InterPro"/>
</dbReference>
<proteinExistence type="predicted"/>
<dbReference type="GO" id="GO:0036376">
    <property type="term" value="P:sodium ion export across plasma membrane"/>
    <property type="evidence" value="ECO:0007669"/>
    <property type="project" value="TreeGrafter"/>
</dbReference>
<dbReference type="SUPFAM" id="SSF81653">
    <property type="entry name" value="Calcium ATPase, transduction domain A"/>
    <property type="match status" value="1"/>
</dbReference>
<evidence type="ECO:0000256" key="2">
    <source>
        <dbReference type="ARBA" id="ARBA00022475"/>
    </source>
</evidence>
<dbReference type="InterPro" id="IPR001789">
    <property type="entry name" value="Sig_transdc_resp-reg_receiver"/>
</dbReference>
<keyword evidence="9" id="KW-1185">Reference proteome</keyword>
<evidence type="ECO:0000256" key="4">
    <source>
        <dbReference type="PROSITE-ProRule" id="PRU00339"/>
    </source>
</evidence>
<dbReference type="Gene3D" id="2.60.120.260">
    <property type="entry name" value="Galactose-binding domain-like"/>
    <property type="match status" value="1"/>
</dbReference>
<dbReference type="PANTHER" id="PTHR43294:SF21">
    <property type="entry name" value="CATION TRANSPORTING ATPASE"/>
    <property type="match status" value="1"/>
</dbReference>
<dbReference type="CDD" id="cd01831">
    <property type="entry name" value="Endoglucanase_E_like"/>
    <property type="match status" value="1"/>
</dbReference>
<dbReference type="GO" id="GO:0030007">
    <property type="term" value="P:intracellular potassium ion homeostasis"/>
    <property type="evidence" value="ECO:0007669"/>
    <property type="project" value="TreeGrafter"/>
</dbReference>
<dbReference type="InterPro" id="IPR011990">
    <property type="entry name" value="TPR-like_helical_dom_sf"/>
</dbReference>
<gene>
    <name evidence="8" type="ORF">N0F65_002254</name>
</gene>
<dbReference type="InterPro" id="IPR018490">
    <property type="entry name" value="cNMP-bd_dom_sf"/>
</dbReference>
<reference evidence="8" key="1">
    <citation type="submission" date="2022-11" db="EMBL/GenBank/DDBJ databases">
        <authorList>
            <person name="Morgan W.R."/>
            <person name="Tartar A."/>
        </authorList>
    </citation>
    <scope>NUCLEOTIDE SEQUENCE</scope>
    <source>
        <strain evidence="8">ARSEF 373</strain>
    </source>
</reference>
<dbReference type="InterPro" id="IPR037461">
    <property type="entry name" value="CtCE2-like_dom"/>
</dbReference>
<organism evidence="8 9">
    <name type="scientific">Lagenidium giganteum</name>
    <dbReference type="NCBI Taxonomy" id="4803"/>
    <lineage>
        <taxon>Eukaryota</taxon>
        <taxon>Sar</taxon>
        <taxon>Stramenopiles</taxon>
        <taxon>Oomycota</taxon>
        <taxon>Peronosporomycetes</taxon>
        <taxon>Pythiales</taxon>
        <taxon>Pythiaceae</taxon>
    </lineage>
</organism>
<dbReference type="InterPro" id="IPR050510">
    <property type="entry name" value="Cation_transp_ATPase_P-type"/>
</dbReference>
<comment type="caution">
    <text evidence="8">The sequence shown here is derived from an EMBL/GenBank/DDBJ whole genome shotgun (WGS) entry which is preliminary data.</text>
</comment>
<evidence type="ECO:0000259" key="7">
    <source>
        <dbReference type="PROSITE" id="PS50110"/>
    </source>
</evidence>
<dbReference type="EMBL" id="DAKRPA010000196">
    <property type="protein sequence ID" value="DAZ95625.1"/>
    <property type="molecule type" value="Genomic_DNA"/>
</dbReference>
<keyword evidence="2" id="KW-1003">Cell membrane</keyword>
<sequence length="2331" mass="257900">MSPASSVACFGAASATGAVGAPSTPSSPRAKPYDEHLLDLAELERRLDTNHLHGLPSHVVARIQSEDPQLNLLPTDMDVGHGSIHELVQVLRDGNWIHTRAENLLPGDVISLKEGQCVPADVRIIEATDMWVDQSVLLGKREPEPRVATSSSVFDAHEDSVPYMQAQNIAFYGTTITKGHGQAIVIRTGANTVLGSISAKLAQKRKEALKCPDVKVTESMKQFDMFCKNDRLPSSINRVSAMVVEHADILKRTVVAISFGVSPPVVVEVEDVVLANDTATEDLEREIALQMLTYCHGNEDAHLFTKALAACRHRVEAATSSPIPLPPSPKVNRVPTLPRSSHIAPPVVIDSLRDQNALLRFASQFTSSSPRNSATRRTRISTLLHGQISGCEVYVHFDQEHGAHVVLLQGPTREILSRCGKVRREGNAIMSPLETQDLQSIQTMVLDLEARGQTVVSFAELYLDPAMYPVGVEFDIENFNFPTSNMCYLGSIGLIEKLQPDAVAMATHAHAADVRLLIPTLTREYPAEPFFAELEDDDTASDDPEAPAIKPICKIPLKLREASTGELYDVEASVFRSNVISVSNTLGQWRNILMEHPVVVFDGCSPAQVDLLVETLQELGECVGLVASGSANALAISSADIGFCIPTHEIIDLSEEAADVVLGNTGSPRTNAIRMIEVAKKIPGVDGVKLLEINVPCDTKATFTNLLRETISVGRLLGLSDLELRSAFDSAVLAAGASTAGPQLMWPSSPSKFPPSAFRSAPFLTGSPHVGAAALSAAVAGVGHAQSTNLSSLYAVASIREQRLIDLVDAYAMEPPQANPSSRALMGKMGGWKGLHRPSAAGVTAEDARRPSTASPALTAAGGSTHSNNQHDDGRRVPNEAIFNTQFTTAGRMFLTKAKRNRAMQVDRRTKGFQLGVENKTMVLDPTTERHYRILLVDPDMQRREDLADGIEQYFETLVAATNERALALLAMFKVDCILLRVALGNDHSEDRSAALEFLRDVHKKHLYRIPVTLMVSHARGMEKLLAHALNQGACGYFEDNLDIPTFIERLGKLLHSLVVSQSEVVRLRGKTHHDKEDDENATSVQAIKRSGTVHFGRRPATSKPSSVVYDQQKMLLELSLNQRKQCLLQRQTIDTSIANSHTVLGLGLRASLTQRSGSLMYPSASSPTLGGVDRTASVSISKKIPPLPSPMDVSKQIFSKPHEIQDRIAKHIYENYHHSKNEPVPQDPLLYQCIAINPESIFKSAGSLYVGKAFHLYEEKRYQEALIQCNRAIKMQGNNMVKLAYLLRGVLYDIIGKFAKAEREFLQCIKLDDQFHQAFFNLSVCRLKMGKDEEALHDVSMALTLDPLNEKYLKNRALIYRRMGEFQLAQDEYSKLETIPAVAKVLTAANAMQPPASSFAKAASSAALLMKSIDSMKGETSTVTAQELEDGLFDHLFGKPTDDKLALVCDPEQRTDEQLNAIVARLQTVLYFQDFPVELLFKVARHMEYEVVACGKSFALGEDHPHNFYVLFSGRLSVRRKLSDFASSVTTHHMGAGLPFGCAGYPIAAHSSLIADESTEVGILWPDVYDTTIRQFCTERNTEIFEFLQQMKAFKLFTTSELGHIIGISERKRYRKGEIILEQNEVPKALFILRKGTCLMFQDFQRPPLAPGDGDFDEFGVGPDGKSAKTIPFHRLVAQPSWPLGYQMHRQRNRRHARGVRRDAVTDSAATAVTMPLIKDAKVEKLAPADKNALIQTLVVPAIFGESAFLDQRQSRSKCTIIADSIVDVVLFDHLRLQEMDLAPEVIRDILDNAPKYLEEKQVVRQKAQTESWNEYKNLRVLELSKARWPEAQKHLRLLSNGCSVMLGELSPARRPPESSPLSVVESRQSVLKSRANFHVVISRMANGRTAVSSLKRHRSAQSLTTPTALNMSSEGGNLRVYNFEISQYKNGKYRFIAAAERDRIQYSGRFLFHGADASRKTKVNAVQFDWPATSFTLRVRKTRTVAIRLKGDGNYFNVFVNGKFRCILRASINATCCEVAEDLDPNQEYVVTISKRTEPQMRGAMSTFKVCTFYGFIVEEDAVVLPCRSQYKHRIEFIGDSDTCAFGNEGKVSSSRNMFGLKGRMENVYNGYACITARMLNAEAHVLAWSGKGVHSNSADWGPNMPALWKNTLASRDGEWDMASWVPDAVVINLGGNDLFPPASSEAEIVDAYASLLEEVRWYRPDAHIFCVVCDEGCMSSDDSEINRSHVSMQLQQIVKVALTKVNKNDNKMHFTLIKVDGGLQPTDYAMLMHYAVSGHQKIAKVLAEEIALRTQWRIEEQPYTMPYPQEKKEIMVPREESRGSCCIS</sequence>
<dbReference type="InterPro" id="IPR059000">
    <property type="entry name" value="ATPase_P-type_domA"/>
</dbReference>
<dbReference type="Gene3D" id="3.40.50.2300">
    <property type="match status" value="1"/>
</dbReference>
<dbReference type="InterPro" id="IPR000595">
    <property type="entry name" value="cNMP-bd_dom"/>
</dbReference>
<dbReference type="PANTHER" id="PTHR43294">
    <property type="entry name" value="SODIUM/POTASSIUM-TRANSPORTING ATPASE SUBUNIT ALPHA"/>
    <property type="match status" value="1"/>
</dbReference>
<dbReference type="Gene3D" id="2.60.120.10">
    <property type="entry name" value="Jelly Rolls"/>
    <property type="match status" value="2"/>
</dbReference>
<dbReference type="InterPro" id="IPR036514">
    <property type="entry name" value="SGNH_hydro_sf"/>
</dbReference>
<dbReference type="GO" id="GO:0000166">
    <property type="term" value="F:nucleotide binding"/>
    <property type="evidence" value="ECO:0007669"/>
    <property type="project" value="InterPro"/>
</dbReference>
<feature type="domain" description="Cyclic nucleotide-binding" evidence="6">
    <location>
        <begin position="1472"/>
        <end position="1542"/>
    </location>
</feature>
<name>A0AAV2YNF6_9STRA</name>
<dbReference type="PROSITE" id="PS50110">
    <property type="entry name" value="RESPONSE_REGULATORY"/>
    <property type="match status" value="1"/>
</dbReference>
<evidence type="ECO:0000259" key="6">
    <source>
        <dbReference type="PROSITE" id="PS50042"/>
    </source>
</evidence>
<feature type="repeat" description="TPR" evidence="4">
    <location>
        <begin position="1317"/>
        <end position="1350"/>
    </location>
</feature>
<dbReference type="SUPFAM" id="SSF81660">
    <property type="entry name" value="Metal cation-transporting ATPase, ATP-binding domain N"/>
    <property type="match status" value="1"/>
</dbReference>
<dbReference type="Gene3D" id="2.70.150.10">
    <property type="entry name" value="Calcium-transporting ATPase, cytoplasmic transduction domain A"/>
    <property type="match status" value="1"/>
</dbReference>
<dbReference type="GO" id="GO:0006883">
    <property type="term" value="P:intracellular sodium ion homeostasis"/>
    <property type="evidence" value="ECO:0007669"/>
    <property type="project" value="TreeGrafter"/>
</dbReference>
<dbReference type="InterPro" id="IPR008250">
    <property type="entry name" value="ATPase_P-typ_transduc_dom_A_sf"/>
</dbReference>
<dbReference type="SUPFAM" id="SSF52172">
    <property type="entry name" value="CheY-like"/>
    <property type="match status" value="1"/>
</dbReference>
<dbReference type="GO" id="GO:0005886">
    <property type="term" value="C:plasma membrane"/>
    <property type="evidence" value="ECO:0007669"/>
    <property type="project" value="UniProtKB-SubCell"/>
</dbReference>
<dbReference type="InterPro" id="IPR023299">
    <property type="entry name" value="ATPase_P-typ_cyto_dom_N"/>
</dbReference>
<dbReference type="SUPFAM" id="SSF48452">
    <property type="entry name" value="TPR-like"/>
    <property type="match status" value="1"/>
</dbReference>
<keyword evidence="4" id="KW-0802">TPR repeat</keyword>
<dbReference type="SMART" id="SM00448">
    <property type="entry name" value="REC"/>
    <property type="match status" value="1"/>
</dbReference>
<dbReference type="InterPro" id="IPR019734">
    <property type="entry name" value="TPR_rpt"/>
</dbReference>
<dbReference type="Pfam" id="PF13472">
    <property type="entry name" value="Lipase_GDSL_2"/>
    <property type="match status" value="1"/>
</dbReference>
<dbReference type="Pfam" id="PF00122">
    <property type="entry name" value="E1-E2_ATPase"/>
    <property type="match status" value="1"/>
</dbReference>
<dbReference type="SUPFAM" id="SSF52266">
    <property type="entry name" value="SGNH hydrolase"/>
    <property type="match status" value="1"/>
</dbReference>
<dbReference type="Gene3D" id="3.40.50.1110">
    <property type="entry name" value="SGNH hydrolase"/>
    <property type="match status" value="1"/>
</dbReference>
<dbReference type="InterPro" id="IPR023214">
    <property type="entry name" value="HAD_sf"/>
</dbReference>
<dbReference type="PROSITE" id="PS50005">
    <property type="entry name" value="TPR"/>
    <property type="match status" value="1"/>
</dbReference>
<dbReference type="GO" id="GO:1902600">
    <property type="term" value="P:proton transmembrane transport"/>
    <property type="evidence" value="ECO:0007669"/>
    <property type="project" value="TreeGrafter"/>
</dbReference>
<dbReference type="Gene3D" id="1.25.40.10">
    <property type="entry name" value="Tetratricopeptide repeat domain"/>
    <property type="match status" value="1"/>
</dbReference>
<dbReference type="CDD" id="cd00038">
    <property type="entry name" value="CAP_ED"/>
    <property type="match status" value="1"/>
</dbReference>